<dbReference type="GO" id="GO:0000287">
    <property type="term" value="F:magnesium ion binding"/>
    <property type="evidence" value="ECO:0007669"/>
    <property type="project" value="InterPro"/>
</dbReference>
<keyword evidence="8" id="KW-0067">ATP-binding</keyword>
<evidence type="ECO:0000256" key="5">
    <source>
        <dbReference type="ARBA" id="ARBA00022727"/>
    </source>
</evidence>
<evidence type="ECO:0000256" key="3">
    <source>
        <dbReference type="ARBA" id="ARBA00022679"/>
    </source>
</evidence>
<protein>
    <recommendedName>
        <fullName evidence="2">ribose-phosphate diphosphokinase</fullName>
        <ecNumber evidence="2">2.7.6.1</ecNumber>
    </recommendedName>
</protein>
<dbReference type="SMART" id="SM01400">
    <property type="entry name" value="Pribosyltran_N"/>
    <property type="match status" value="1"/>
</dbReference>
<evidence type="ECO:0000256" key="2">
    <source>
        <dbReference type="ARBA" id="ARBA00013247"/>
    </source>
</evidence>
<dbReference type="GO" id="GO:0005737">
    <property type="term" value="C:cytoplasm"/>
    <property type="evidence" value="ECO:0007669"/>
    <property type="project" value="TreeGrafter"/>
</dbReference>
<dbReference type="GO" id="GO:0006015">
    <property type="term" value="P:5-phosphoribose 1-diphosphate biosynthetic process"/>
    <property type="evidence" value="ECO:0007669"/>
    <property type="project" value="TreeGrafter"/>
</dbReference>
<accession>A0A1R0GLG3</accession>
<evidence type="ECO:0000256" key="6">
    <source>
        <dbReference type="ARBA" id="ARBA00022741"/>
    </source>
</evidence>
<evidence type="ECO:0000259" key="11">
    <source>
        <dbReference type="Pfam" id="PF13793"/>
    </source>
</evidence>
<keyword evidence="7 12" id="KW-0418">Kinase</keyword>
<dbReference type="AlphaFoldDB" id="A0A1R0GLG3"/>
<reference evidence="12 13" key="1">
    <citation type="journal article" date="2016" name="Mol. Biol. Evol.">
        <title>Genome-Wide Survey of Gut Fungi (Harpellales) Reveals the First Horizontally Transferred Ubiquitin Gene from a Mosquito Host.</title>
        <authorList>
            <person name="Wang Y."/>
            <person name="White M.M."/>
            <person name="Kvist S."/>
            <person name="Moncalvo J.M."/>
        </authorList>
    </citation>
    <scope>NUCLEOTIDE SEQUENCE [LARGE SCALE GENOMIC DNA]</scope>
    <source>
        <strain evidence="12 13">ALG-7-W6</strain>
    </source>
</reference>
<dbReference type="Pfam" id="PF14572">
    <property type="entry name" value="Pribosyl_synth"/>
    <property type="match status" value="1"/>
</dbReference>
<keyword evidence="3" id="KW-0808">Transferase</keyword>
<dbReference type="Pfam" id="PF13793">
    <property type="entry name" value="Pribosyltran_N"/>
    <property type="match status" value="1"/>
</dbReference>
<dbReference type="PANTHER" id="PTHR10210:SF36">
    <property type="entry name" value="RIBOSE-PHOSPHATE PYROPHOSPHOKINASE 5"/>
    <property type="match status" value="1"/>
</dbReference>
<dbReference type="GO" id="GO:0005524">
    <property type="term" value="F:ATP binding"/>
    <property type="evidence" value="ECO:0007669"/>
    <property type="project" value="UniProtKB-KW"/>
</dbReference>
<comment type="caution">
    <text evidence="12">The sequence shown here is derived from an EMBL/GenBank/DDBJ whole genome shotgun (WGS) entry which is preliminary data.</text>
</comment>
<dbReference type="InterPro" id="IPR029099">
    <property type="entry name" value="Pribosyltran_N"/>
</dbReference>
<keyword evidence="13" id="KW-1185">Reference proteome</keyword>
<evidence type="ECO:0000256" key="1">
    <source>
        <dbReference type="ARBA" id="ARBA00006478"/>
    </source>
</evidence>
<keyword evidence="6" id="KW-0547">Nucleotide-binding</keyword>
<organism evidence="12 13">
    <name type="scientific">Smittium mucronatum</name>
    <dbReference type="NCBI Taxonomy" id="133383"/>
    <lineage>
        <taxon>Eukaryota</taxon>
        <taxon>Fungi</taxon>
        <taxon>Fungi incertae sedis</taxon>
        <taxon>Zoopagomycota</taxon>
        <taxon>Kickxellomycotina</taxon>
        <taxon>Harpellomycetes</taxon>
        <taxon>Harpellales</taxon>
        <taxon>Legeriomycetaceae</taxon>
        <taxon>Smittium</taxon>
    </lineage>
</organism>
<keyword evidence="5" id="KW-0545">Nucleotide biosynthesis</keyword>
<dbReference type="GO" id="GO:0016301">
    <property type="term" value="F:kinase activity"/>
    <property type="evidence" value="ECO:0007669"/>
    <property type="project" value="UniProtKB-KW"/>
</dbReference>
<dbReference type="Gene3D" id="3.40.50.2020">
    <property type="match status" value="2"/>
</dbReference>
<dbReference type="InterPro" id="IPR000836">
    <property type="entry name" value="PRTase_dom"/>
</dbReference>
<dbReference type="EC" id="2.7.6.1" evidence="2"/>
<dbReference type="InterPro" id="IPR005946">
    <property type="entry name" value="Rib-P_diPkinase"/>
</dbReference>
<name>A0A1R0GLG3_9FUNG</name>
<evidence type="ECO:0000256" key="7">
    <source>
        <dbReference type="ARBA" id="ARBA00022777"/>
    </source>
</evidence>
<dbReference type="OrthoDB" id="413572at2759"/>
<dbReference type="InterPro" id="IPR029057">
    <property type="entry name" value="PRTase-like"/>
</dbReference>
<dbReference type="Proteomes" id="UP000187455">
    <property type="component" value="Unassembled WGS sequence"/>
</dbReference>
<keyword evidence="9" id="KW-0460">Magnesium</keyword>
<evidence type="ECO:0000256" key="9">
    <source>
        <dbReference type="ARBA" id="ARBA00022842"/>
    </source>
</evidence>
<dbReference type="GO" id="GO:0004749">
    <property type="term" value="F:ribose phosphate diphosphokinase activity"/>
    <property type="evidence" value="ECO:0007669"/>
    <property type="project" value="UniProtKB-EC"/>
</dbReference>
<dbReference type="SUPFAM" id="SSF53271">
    <property type="entry name" value="PRTase-like"/>
    <property type="match status" value="2"/>
</dbReference>
<evidence type="ECO:0000313" key="13">
    <source>
        <dbReference type="Proteomes" id="UP000187455"/>
    </source>
</evidence>
<dbReference type="FunFam" id="3.40.50.2020:FF:000007">
    <property type="entry name" value="Ribose-phosphate pyrophosphokinase"/>
    <property type="match status" value="1"/>
</dbReference>
<gene>
    <name evidence="12" type="ORF">AYI68_g8234</name>
</gene>
<comment type="catalytic activity">
    <reaction evidence="10">
        <text>D-ribose 5-phosphate + ATP = 5-phospho-alpha-D-ribose 1-diphosphate + AMP + H(+)</text>
        <dbReference type="Rhea" id="RHEA:15609"/>
        <dbReference type="ChEBI" id="CHEBI:15378"/>
        <dbReference type="ChEBI" id="CHEBI:30616"/>
        <dbReference type="ChEBI" id="CHEBI:58017"/>
        <dbReference type="ChEBI" id="CHEBI:78346"/>
        <dbReference type="ChEBI" id="CHEBI:456215"/>
        <dbReference type="EC" id="2.7.6.1"/>
    </reaction>
</comment>
<dbReference type="GO" id="GO:0002189">
    <property type="term" value="C:ribose phosphate diphosphokinase complex"/>
    <property type="evidence" value="ECO:0007669"/>
    <property type="project" value="TreeGrafter"/>
</dbReference>
<proteinExistence type="inferred from homology"/>
<dbReference type="PANTHER" id="PTHR10210">
    <property type="entry name" value="RIBOSE-PHOSPHATE DIPHOSPHOKINASE FAMILY MEMBER"/>
    <property type="match status" value="1"/>
</dbReference>
<dbReference type="GO" id="GO:0006164">
    <property type="term" value="P:purine nucleotide biosynthetic process"/>
    <property type="evidence" value="ECO:0007669"/>
    <property type="project" value="TreeGrafter"/>
</dbReference>
<keyword evidence="4" id="KW-0479">Metal-binding</keyword>
<dbReference type="STRING" id="133383.A0A1R0GLG3"/>
<comment type="similarity">
    <text evidence="1">Belongs to the ribose-phosphate pyrophosphokinase family.</text>
</comment>
<feature type="domain" description="Ribose-phosphate pyrophosphokinase N-terminal" evidence="11">
    <location>
        <begin position="5"/>
        <end position="114"/>
    </location>
</feature>
<dbReference type="NCBIfam" id="TIGR01251">
    <property type="entry name" value="ribP_PPkin"/>
    <property type="match status" value="1"/>
</dbReference>
<sequence>MQDIALIAGSSHHDLARLIAQYLGIAVTPTKLGKFSNMETRVEIQKSVRNKHVYILQSGGGNVNDDLIELLIIIQACRFGSAEKISVVTPLLMYSMPMALRKEPLVENIDTKIVTGYKSWEARPGRLITNLLEAAGTNHLIAMDLHQSEYQGFFSIPVDIVYAEPVIIEYIRKKIPNYQNAVVVSPDAGGAKRAASICNKLDLQFALIHNTNQTTSPLDTSNGVYHRGSCFIGDAVDRPIILIDDISITGNTLDKAADILKRGYCADIYAIVIHGCFTNKCVELLETSPITRVACTNSIALNECVLNSPKIDVIDVSVILGETIRRTFNGESVSQLYNRDTFE</sequence>
<evidence type="ECO:0000256" key="4">
    <source>
        <dbReference type="ARBA" id="ARBA00022723"/>
    </source>
</evidence>
<dbReference type="EMBL" id="LSSL01007710">
    <property type="protein sequence ID" value="OLY77728.1"/>
    <property type="molecule type" value="Genomic_DNA"/>
</dbReference>
<evidence type="ECO:0000256" key="10">
    <source>
        <dbReference type="ARBA" id="ARBA00049535"/>
    </source>
</evidence>
<evidence type="ECO:0000256" key="8">
    <source>
        <dbReference type="ARBA" id="ARBA00022840"/>
    </source>
</evidence>
<evidence type="ECO:0000313" key="12">
    <source>
        <dbReference type="EMBL" id="OLY77728.1"/>
    </source>
</evidence>
<dbReference type="CDD" id="cd06223">
    <property type="entry name" value="PRTases_typeI"/>
    <property type="match status" value="1"/>
</dbReference>